<dbReference type="InterPro" id="IPR002035">
    <property type="entry name" value="VWF_A"/>
</dbReference>
<organism evidence="9 11">
    <name type="scientific">Volvox reticuliferus</name>
    <dbReference type="NCBI Taxonomy" id="1737510"/>
    <lineage>
        <taxon>Eukaryota</taxon>
        <taxon>Viridiplantae</taxon>
        <taxon>Chlorophyta</taxon>
        <taxon>core chlorophytes</taxon>
        <taxon>Chlorophyceae</taxon>
        <taxon>CS clade</taxon>
        <taxon>Chlamydomonadales</taxon>
        <taxon>Volvocaceae</taxon>
        <taxon>Volvox</taxon>
    </lineage>
</organism>
<evidence type="ECO:0000259" key="7">
    <source>
        <dbReference type="PROSITE" id="PS50234"/>
    </source>
</evidence>
<dbReference type="Pfam" id="PF02816">
    <property type="entry name" value="Alpha_kinase"/>
    <property type="match status" value="2"/>
</dbReference>
<sequence>MSGYNMDELVHRMSGLGIKGSAELPTSSISILSHTHGRQRREERGIDKRQLQEAVKYGHKERANPGRDGKTRWRYTHKGIVYITDETSRHEITSWKIADAQDVAPSQGVLGARWGGGTSHVLLIVDHSGSMRKNDVPGYNNRIAAVYDCLARDLVKPQLRAGVGMGKLQVSLIEMSDDAQVVFERAALSSSLLSFLKGRMNARARSHGNYLLALDAARNILLDDVARRNQVFIIMLSDGAPSDHNAYSISYQEDDDEFYYSLRQPTAFARLHGSRVLTNQKWSTVSQLVQLECVEWVKRVGDLLGRDRVFMGTVAFGPPSENYVVLEKMAAALPRSSFQKLGLSAACLRTALSSLTDSITTLRTEVTPAYTGGGRQLTLRPDILLKGERQSYGECDRIHDGLSWELYIGSKFVHKRRYDPATKRMVDAPFTTSEPVPSWGCAYPEMKKGVAHAMHKFGEGAERVVYQCTEVVSFDGGKTGYCVGPRLVAKSTRFNEYLQTEEFHRDFCRTQGEAEELAQLFNRRLRGGPEWQLHFLPCFVYTIKDGGRYSGRRGVLEILVEEELEGKFTKWNNNTGGVARGSLCDTNRSNGINKTTLGAIEEDDEDYDSDYDSDDYDNYGSASSASADDVPQCFSHFTHYVTAGLKLVCDLQGVWNSVDGFMLTDPVIHHSRGSRRGATDRGRAGIQSFFASHVCNPLCRRLGLPPGPAT</sequence>
<dbReference type="EMBL" id="BNCQ01000016">
    <property type="protein sequence ID" value="GIM04392.1"/>
    <property type="molecule type" value="Genomic_DNA"/>
</dbReference>
<evidence type="ECO:0000313" key="10">
    <source>
        <dbReference type="EMBL" id="GIM04392.1"/>
    </source>
</evidence>
<dbReference type="PROSITE" id="PS51158">
    <property type="entry name" value="ALPHA_KINASE"/>
    <property type="match status" value="1"/>
</dbReference>
<dbReference type="Gene3D" id="3.40.50.410">
    <property type="entry name" value="von Willebrand factor, type A domain"/>
    <property type="match status" value="1"/>
</dbReference>
<dbReference type="PROSITE" id="PS50234">
    <property type="entry name" value="VWFA"/>
    <property type="match status" value="1"/>
</dbReference>
<dbReference type="SUPFAM" id="SSF53300">
    <property type="entry name" value="vWA-like"/>
    <property type="match status" value="1"/>
</dbReference>
<keyword evidence="11" id="KW-1185">Reference proteome</keyword>
<evidence type="ECO:0008006" key="12">
    <source>
        <dbReference type="Google" id="ProtNLM"/>
    </source>
</evidence>
<dbReference type="InterPro" id="IPR004166">
    <property type="entry name" value="a-kinase_dom"/>
</dbReference>
<dbReference type="AlphaFoldDB" id="A0A8J4FVI7"/>
<evidence type="ECO:0000256" key="6">
    <source>
        <dbReference type="SAM" id="MobiDB-lite"/>
    </source>
</evidence>
<dbReference type="OrthoDB" id="543536at2759"/>
<dbReference type="SUPFAM" id="SSF56112">
    <property type="entry name" value="Protein kinase-like (PK-like)"/>
    <property type="match status" value="1"/>
</dbReference>
<evidence type="ECO:0000256" key="5">
    <source>
        <dbReference type="ARBA" id="ARBA00022840"/>
    </source>
</evidence>
<dbReference type="InterPro" id="IPR036465">
    <property type="entry name" value="vWFA_dom_sf"/>
</dbReference>
<dbReference type="GO" id="GO:0005524">
    <property type="term" value="F:ATP binding"/>
    <property type="evidence" value="ECO:0007669"/>
    <property type="project" value="UniProtKB-KW"/>
</dbReference>
<dbReference type="Proteomes" id="UP000722791">
    <property type="component" value="Unassembled WGS sequence"/>
</dbReference>
<evidence type="ECO:0000256" key="4">
    <source>
        <dbReference type="ARBA" id="ARBA00022777"/>
    </source>
</evidence>
<proteinExistence type="predicted"/>
<evidence type="ECO:0000256" key="3">
    <source>
        <dbReference type="ARBA" id="ARBA00022741"/>
    </source>
</evidence>
<evidence type="ECO:0000259" key="8">
    <source>
        <dbReference type="PROSITE" id="PS51158"/>
    </source>
</evidence>
<feature type="domain" description="Alpha-type protein kinase" evidence="8">
    <location>
        <begin position="431"/>
        <end position="707"/>
    </location>
</feature>
<dbReference type="SMART" id="SM00811">
    <property type="entry name" value="Alpha_kinase"/>
    <property type="match status" value="1"/>
</dbReference>
<dbReference type="PANTHER" id="PTHR45992">
    <property type="entry name" value="EUKARYOTIC ELONGATION FACTOR 2 KINASE-RELATED"/>
    <property type="match status" value="1"/>
</dbReference>
<keyword evidence="3" id="KW-0547">Nucleotide-binding</keyword>
<keyword evidence="5" id="KW-0067">ATP-binding</keyword>
<dbReference type="PANTHER" id="PTHR45992:SF11">
    <property type="entry name" value="ALPHA-TYPE PROTEIN KINASE DOMAIN-CONTAINING PROTEIN"/>
    <property type="match status" value="1"/>
</dbReference>
<feature type="region of interest" description="Disordered" evidence="6">
    <location>
        <begin position="29"/>
        <end position="48"/>
    </location>
</feature>
<protein>
    <recommendedName>
        <fullName evidence="12">Alpha-type protein kinase domain-containing protein</fullName>
    </recommendedName>
</protein>
<feature type="domain" description="VWFA" evidence="7">
    <location>
        <begin position="120"/>
        <end position="359"/>
    </location>
</feature>
<evidence type="ECO:0000256" key="1">
    <source>
        <dbReference type="ARBA" id="ARBA00022527"/>
    </source>
</evidence>
<accession>A0A8J4FVI7</accession>
<gene>
    <name evidence="9" type="ORF">Vretifemale_14440</name>
    <name evidence="10" type="ORF">Vretimale_8980</name>
</gene>
<dbReference type="Pfam" id="PF13519">
    <property type="entry name" value="VWA_2"/>
    <property type="match status" value="1"/>
</dbReference>
<name>A0A8J4FVI7_9CHLO</name>
<reference evidence="9" key="1">
    <citation type="journal article" date="2021" name="Proc. Natl. Acad. Sci. U.S.A.">
        <title>Three genomes in the algal genus Volvox reveal the fate of a haploid sex-determining region after a transition to homothallism.</title>
        <authorList>
            <person name="Yamamoto K."/>
            <person name="Hamaji T."/>
            <person name="Kawai-Toyooka H."/>
            <person name="Matsuzaki R."/>
            <person name="Takahashi F."/>
            <person name="Nishimura Y."/>
            <person name="Kawachi M."/>
            <person name="Noguchi H."/>
            <person name="Minakuchi Y."/>
            <person name="Umen J.G."/>
            <person name="Toyoda A."/>
            <person name="Nozaki H."/>
        </authorList>
    </citation>
    <scope>NUCLEOTIDE SEQUENCE</scope>
    <source>
        <strain evidence="10">NIES-3785</strain>
        <strain evidence="9">NIES-3786</strain>
    </source>
</reference>
<evidence type="ECO:0000256" key="2">
    <source>
        <dbReference type="ARBA" id="ARBA00022679"/>
    </source>
</evidence>
<keyword evidence="4" id="KW-0418">Kinase</keyword>
<dbReference type="GO" id="GO:0004674">
    <property type="term" value="F:protein serine/threonine kinase activity"/>
    <property type="evidence" value="ECO:0007669"/>
    <property type="project" value="UniProtKB-KW"/>
</dbReference>
<dbReference type="CDD" id="cd00198">
    <property type="entry name" value="vWFA"/>
    <property type="match status" value="1"/>
</dbReference>
<dbReference type="Proteomes" id="UP000747110">
    <property type="component" value="Unassembled WGS sequence"/>
</dbReference>
<comment type="caution">
    <text evidence="9">The sequence shown here is derived from an EMBL/GenBank/DDBJ whole genome shotgun (WGS) entry which is preliminary data.</text>
</comment>
<evidence type="ECO:0000313" key="9">
    <source>
        <dbReference type="EMBL" id="GIL85913.1"/>
    </source>
</evidence>
<keyword evidence="2" id="KW-0808">Transferase</keyword>
<dbReference type="Gene3D" id="3.20.200.10">
    <property type="entry name" value="MHCK/EF2 kinase"/>
    <property type="match status" value="1"/>
</dbReference>
<evidence type="ECO:0000313" key="11">
    <source>
        <dbReference type="Proteomes" id="UP000747110"/>
    </source>
</evidence>
<keyword evidence="1" id="KW-0723">Serine/threonine-protein kinase</keyword>
<dbReference type="EMBL" id="BNCP01000034">
    <property type="protein sequence ID" value="GIL85913.1"/>
    <property type="molecule type" value="Genomic_DNA"/>
</dbReference>
<dbReference type="InterPro" id="IPR051852">
    <property type="entry name" value="Alpha-type_PK"/>
</dbReference>
<dbReference type="InterPro" id="IPR011009">
    <property type="entry name" value="Kinase-like_dom_sf"/>
</dbReference>